<evidence type="ECO:0000256" key="10">
    <source>
        <dbReference type="ARBA" id="ARBA00023077"/>
    </source>
</evidence>
<evidence type="ECO:0000256" key="14">
    <source>
        <dbReference type="PROSITE-ProRule" id="PRU01360"/>
    </source>
</evidence>
<dbReference type="Pfam" id="PF13715">
    <property type="entry name" value="CarbopepD_reg_2"/>
    <property type="match status" value="1"/>
</dbReference>
<protein>
    <submittedName>
        <fullName evidence="19">TonB-dependent receptor</fullName>
    </submittedName>
</protein>
<feature type="chain" id="PRO_5046267404" evidence="16">
    <location>
        <begin position="21"/>
        <end position="818"/>
    </location>
</feature>
<keyword evidence="6 14" id="KW-0812">Transmembrane</keyword>
<dbReference type="NCBIfam" id="TIGR01783">
    <property type="entry name" value="TonB-siderophor"/>
    <property type="match status" value="1"/>
</dbReference>
<comment type="caution">
    <text evidence="19">The sequence shown here is derived from an EMBL/GenBank/DDBJ whole genome shotgun (WGS) entry which is preliminary data.</text>
</comment>
<keyword evidence="12 19" id="KW-0675">Receptor</keyword>
<evidence type="ECO:0000256" key="8">
    <source>
        <dbReference type="ARBA" id="ARBA00023004"/>
    </source>
</evidence>
<keyword evidence="4 14" id="KW-1134">Transmembrane beta strand</keyword>
<dbReference type="PANTHER" id="PTHR32552">
    <property type="entry name" value="FERRICHROME IRON RECEPTOR-RELATED"/>
    <property type="match status" value="1"/>
</dbReference>
<evidence type="ECO:0000256" key="15">
    <source>
        <dbReference type="RuleBase" id="RU003357"/>
    </source>
</evidence>
<sequence length="818" mass="90572">MIRFSFILALLLSAAFSVLANDPDDGFGTIKGRVTTVDGHPAASVTVVLKGTKKAVVTEENGTFTLVHVKSGNYEIEISQVGFETIVQPVRVDGNSITAVSIQLKLSSKQLQEVVVTSAHKGYAITSSDYVSKMALRNMENPQVYTSIGKTMLSEQLVFSVDDALRNAPGVQKMWDATGRSGDGGSYFNMRGFIVQSTLRNGIAGNVSGLTDAANLEKLEVIKGPSATLFGNVLTSYGGLMNRVTKKPFDHFGGEVNYSTGSFKFNRFAVDINSPLDSAKKVLFRLNALYRYEGSYRDNGYNKGFVLAPSLSYKVNDKLNFLLDAEFYSGQNTGMNVYFFPYLLPMSALGTNRADQLNIDYKRSYASDDLYQVSRNLNFFGQMNYTMSNSWKSQTTVSATNSYSDGASPYFYLLSTGDVKGTNEAGSGYISREDQFTKDSKDRILELQQNFTGDFTIGGFRNRFVGGLDFTHHFSDQYFSGNAFDTVYALGDIPTYNDFNRTNLDKLYMDKGYSFTYPANYRANTYSAYASDLFNVTDKLMVLAALRLDHFDNRGPVDSLSFVNPVPYSQTFLSPKFGIVFQPVKDQVSIFANYQNSFTNKYGVNGDPNGDANDKHNDFKPEQANQLEGGVKLDVFKGKLTTSISLYQIKVKDVIRPMAGNPNFSVQDGTQVSKGVDAEIMANPIEGLSLMAGVSYNDSKYEKATEEDIEGLRPGTAGSPWVANWWISYRFQCPKLKGLGAGFGGNYASDNKIINSKSLGYFILPEYTVLNASVFYDQPKFRVSVKLDNLTNEKYWVGYGSLIPQKLRNYGASIAFKF</sequence>
<keyword evidence="8" id="KW-0408">Iron</keyword>
<keyword evidence="11 14" id="KW-0472">Membrane</keyword>
<dbReference type="Gene3D" id="2.40.170.20">
    <property type="entry name" value="TonB-dependent receptor, beta-barrel domain"/>
    <property type="match status" value="1"/>
</dbReference>
<dbReference type="SUPFAM" id="SSF49464">
    <property type="entry name" value="Carboxypeptidase regulatory domain-like"/>
    <property type="match status" value="1"/>
</dbReference>
<dbReference type="Pfam" id="PF07715">
    <property type="entry name" value="Plug"/>
    <property type="match status" value="1"/>
</dbReference>
<organism evidence="19 20">
    <name type="scientific">Niastella soli</name>
    <dbReference type="NCBI Taxonomy" id="2821487"/>
    <lineage>
        <taxon>Bacteria</taxon>
        <taxon>Pseudomonadati</taxon>
        <taxon>Bacteroidota</taxon>
        <taxon>Chitinophagia</taxon>
        <taxon>Chitinophagales</taxon>
        <taxon>Chitinophagaceae</taxon>
        <taxon>Niastella</taxon>
    </lineage>
</organism>
<evidence type="ECO:0000313" key="20">
    <source>
        <dbReference type="Proteomes" id="UP000677244"/>
    </source>
</evidence>
<dbReference type="InterPro" id="IPR012910">
    <property type="entry name" value="Plug_dom"/>
</dbReference>
<evidence type="ECO:0000256" key="2">
    <source>
        <dbReference type="ARBA" id="ARBA00009810"/>
    </source>
</evidence>
<evidence type="ECO:0000256" key="11">
    <source>
        <dbReference type="ARBA" id="ARBA00023136"/>
    </source>
</evidence>
<evidence type="ECO:0000256" key="13">
    <source>
        <dbReference type="ARBA" id="ARBA00023237"/>
    </source>
</evidence>
<keyword evidence="3 14" id="KW-0813">Transport</keyword>
<dbReference type="PROSITE" id="PS52016">
    <property type="entry name" value="TONB_DEPENDENT_REC_3"/>
    <property type="match status" value="1"/>
</dbReference>
<keyword evidence="10 15" id="KW-0798">TonB box</keyword>
<dbReference type="InterPro" id="IPR036942">
    <property type="entry name" value="Beta-barrel_TonB_sf"/>
</dbReference>
<dbReference type="InterPro" id="IPR000531">
    <property type="entry name" value="Beta-barrel_TonB"/>
</dbReference>
<evidence type="ECO:0000259" key="18">
    <source>
        <dbReference type="Pfam" id="PF07715"/>
    </source>
</evidence>
<evidence type="ECO:0000256" key="4">
    <source>
        <dbReference type="ARBA" id="ARBA00022452"/>
    </source>
</evidence>
<feature type="signal peptide" evidence="16">
    <location>
        <begin position="1"/>
        <end position="20"/>
    </location>
</feature>
<keyword evidence="13 14" id="KW-0998">Cell outer membrane</keyword>
<evidence type="ECO:0000313" key="19">
    <source>
        <dbReference type="EMBL" id="MBO9205366.1"/>
    </source>
</evidence>
<dbReference type="InterPro" id="IPR037066">
    <property type="entry name" value="Plug_dom_sf"/>
</dbReference>
<evidence type="ECO:0000256" key="9">
    <source>
        <dbReference type="ARBA" id="ARBA00023065"/>
    </source>
</evidence>
<keyword evidence="7 16" id="KW-0732">Signal</keyword>
<evidence type="ECO:0000256" key="7">
    <source>
        <dbReference type="ARBA" id="ARBA00022729"/>
    </source>
</evidence>
<evidence type="ECO:0000256" key="1">
    <source>
        <dbReference type="ARBA" id="ARBA00004571"/>
    </source>
</evidence>
<dbReference type="InterPro" id="IPR008969">
    <property type="entry name" value="CarboxyPept-like_regulatory"/>
</dbReference>
<dbReference type="PANTHER" id="PTHR32552:SF68">
    <property type="entry name" value="FERRICHROME OUTER MEMBRANE TRANSPORTER_PHAGE RECEPTOR"/>
    <property type="match status" value="1"/>
</dbReference>
<dbReference type="Proteomes" id="UP000677244">
    <property type="component" value="Unassembled WGS sequence"/>
</dbReference>
<comment type="subcellular location">
    <subcellularLocation>
        <location evidence="1 14">Cell outer membrane</location>
        <topology evidence="1 14">Multi-pass membrane protein</topology>
    </subcellularLocation>
</comment>
<keyword evidence="20" id="KW-1185">Reference proteome</keyword>
<keyword evidence="9" id="KW-0406">Ion transport</keyword>
<keyword evidence="5" id="KW-0410">Iron transport</keyword>
<evidence type="ECO:0000256" key="6">
    <source>
        <dbReference type="ARBA" id="ARBA00022692"/>
    </source>
</evidence>
<dbReference type="SUPFAM" id="SSF56935">
    <property type="entry name" value="Porins"/>
    <property type="match status" value="1"/>
</dbReference>
<dbReference type="InterPro" id="IPR039426">
    <property type="entry name" value="TonB-dep_rcpt-like"/>
</dbReference>
<dbReference type="CDD" id="cd01347">
    <property type="entry name" value="ligand_gated_channel"/>
    <property type="match status" value="1"/>
</dbReference>
<evidence type="ECO:0000256" key="12">
    <source>
        <dbReference type="ARBA" id="ARBA00023170"/>
    </source>
</evidence>
<reference evidence="19 20" key="1">
    <citation type="submission" date="2021-03" db="EMBL/GenBank/DDBJ databases">
        <title>Assistant Professor.</title>
        <authorList>
            <person name="Huq M.A."/>
        </authorList>
    </citation>
    <scope>NUCLEOTIDE SEQUENCE [LARGE SCALE GENOMIC DNA]</scope>
    <source>
        <strain evidence="19 20">MAH-29</strain>
    </source>
</reference>
<comment type="similarity">
    <text evidence="2 14 15">Belongs to the TonB-dependent receptor family.</text>
</comment>
<evidence type="ECO:0000256" key="3">
    <source>
        <dbReference type="ARBA" id="ARBA00022448"/>
    </source>
</evidence>
<dbReference type="Pfam" id="PF00593">
    <property type="entry name" value="TonB_dep_Rec_b-barrel"/>
    <property type="match status" value="1"/>
</dbReference>
<evidence type="ECO:0000259" key="17">
    <source>
        <dbReference type="Pfam" id="PF00593"/>
    </source>
</evidence>
<feature type="domain" description="TonB-dependent receptor-like beta-barrel" evidence="17">
    <location>
        <begin position="328"/>
        <end position="790"/>
    </location>
</feature>
<dbReference type="Gene3D" id="2.170.130.10">
    <property type="entry name" value="TonB-dependent receptor, plug domain"/>
    <property type="match status" value="1"/>
</dbReference>
<dbReference type="InterPro" id="IPR010105">
    <property type="entry name" value="TonB_sidphr_rcpt"/>
</dbReference>
<evidence type="ECO:0000256" key="16">
    <source>
        <dbReference type="SAM" id="SignalP"/>
    </source>
</evidence>
<feature type="domain" description="TonB-dependent receptor plug" evidence="18">
    <location>
        <begin position="138"/>
        <end position="232"/>
    </location>
</feature>
<dbReference type="Gene3D" id="2.60.40.1120">
    <property type="entry name" value="Carboxypeptidase-like, regulatory domain"/>
    <property type="match status" value="1"/>
</dbReference>
<name>A0ABS3Z5D5_9BACT</name>
<gene>
    <name evidence="19" type="ORF">J7I42_34070</name>
</gene>
<proteinExistence type="inferred from homology"/>
<dbReference type="RefSeq" id="WP_209144872.1">
    <property type="nucleotide sequence ID" value="NZ_JAGHKO010000024.1"/>
</dbReference>
<evidence type="ECO:0000256" key="5">
    <source>
        <dbReference type="ARBA" id="ARBA00022496"/>
    </source>
</evidence>
<dbReference type="EMBL" id="JAGHKO010000024">
    <property type="protein sequence ID" value="MBO9205366.1"/>
    <property type="molecule type" value="Genomic_DNA"/>
</dbReference>
<accession>A0ABS3Z5D5</accession>